<dbReference type="SUPFAM" id="SSF88697">
    <property type="entry name" value="PUA domain-like"/>
    <property type="match status" value="1"/>
</dbReference>
<keyword evidence="2" id="KW-1185">Reference proteome</keyword>
<name>A0ABU3C0J8_9GAMM</name>
<dbReference type="InterPro" id="IPR015947">
    <property type="entry name" value="PUA-like_sf"/>
</dbReference>
<organism evidence="1 2">
    <name type="scientific">Spectribacter hydrogenoxidans</name>
    <dbReference type="NCBI Taxonomy" id="3075608"/>
    <lineage>
        <taxon>Bacteria</taxon>
        <taxon>Pseudomonadati</taxon>
        <taxon>Pseudomonadota</taxon>
        <taxon>Gammaproteobacteria</taxon>
        <taxon>Salinisphaerales</taxon>
        <taxon>Salinisphaeraceae</taxon>
        <taxon>Spectribacter</taxon>
    </lineage>
</organism>
<dbReference type="Proteomes" id="UP001251857">
    <property type="component" value="Unassembled WGS sequence"/>
</dbReference>
<evidence type="ECO:0000313" key="1">
    <source>
        <dbReference type="EMBL" id="MDT0635063.1"/>
    </source>
</evidence>
<proteinExistence type="predicted"/>
<dbReference type="RefSeq" id="WP_311652913.1">
    <property type="nucleotide sequence ID" value="NZ_JAVRIB010000008.1"/>
</dbReference>
<reference evidence="1 2" key="1">
    <citation type="submission" date="2023-09" db="EMBL/GenBank/DDBJ databases">
        <authorList>
            <person name="Rey-Velasco X."/>
        </authorList>
    </citation>
    <scope>NUCLEOTIDE SEQUENCE [LARGE SCALE GENOMIC DNA]</scope>
    <source>
        <strain evidence="1 2">W335</strain>
    </source>
</reference>
<evidence type="ECO:0000313" key="2">
    <source>
        <dbReference type="Proteomes" id="UP001251857"/>
    </source>
</evidence>
<dbReference type="CDD" id="cd06554">
    <property type="entry name" value="ASCH_ASC-1_like"/>
    <property type="match status" value="1"/>
</dbReference>
<gene>
    <name evidence="1" type="ORF">RM532_08835</name>
</gene>
<protein>
    <submittedName>
        <fullName evidence="1">ASCH domain-containing protein</fullName>
    </submittedName>
</protein>
<accession>A0ABU3C0J8</accession>
<comment type="caution">
    <text evidence="1">The sequence shown here is derived from an EMBL/GenBank/DDBJ whole genome shotgun (WGS) entry which is preliminary data.</text>
</comment>
<dbReference type="Gene3D" id="2.30.130.30">
    <property type="entry name" value="Hypothetical protein"/>
    <property type="match status" value="1"/>
</dbReference>
<dbReference type="EMBL" id="JAVRIB010000008">
    <property type="protein sequence ID" value="MDT0635063.1"/>
    <property type="molecule type" value="Genomic_DNA"/>
</dbReference>
<sequence length="130" mass="14783">MKALTICQPYAHLIAIDEKRVENRSWPTRYRGPLAIHAGKSRKMLAPDIHARYPDMVFGAVVAIAELIDCLPADEIEDRLHDQRYPFLKWQAQHIGGPWCWVLSDTQPLAEPDPCGGSLGLWNWTPRPQS</sequence>